<dbReference type="EC" id="5.4.99.-" evidence="5"/>
<evidence type="ECO:0000259" key="6">
    <source>
        <dbReference type="Pfam" id="PF00849"/>
    </source>
</evidence>
<dbReference type="InterPro" id="IPR006224">
    <property type="entry name" value="PsdUridine_synth_RluA-like_CS"/>
</dbReference>
<dbReference type="GO" id="GO:0009982">
    <property type="term" value="F:pseudouridine synthase activity"/>
    <property type="evidence" value="ECO:0007669"/>
    <property type="project" value="InterPro"/>
</dbReference>
<dbReference type="Pfam" id="PF00849">
    <property type="entry name" value="PseudoU_synth_2"/>
    <property type="match status" value="1"/>
</dbReference>
<name>A0A9D1P2N8_9FIRM</name>
<dbReference type="Proteomes" id="UP000824169">
    <property type="component" value="Unassembled WGS sequence"/>
</dbReference>
<comment type="function">
    <text evidence="5">Responsible for synthesis of pseudouridine from uracil.</text>
</comment>
<dbReference type="CDD" id="cd02869">
    <property type="entry name" value="PseudoU_synth_RluA_like"/>
    <property type="match status" value="1"/>
</dbReference>
<gene>
    <name evidence="7" type="ORF">IAB71_01760</name>
</gene>
<evidence type="ECO:0000313" key="8">
    <source>
        <dbReference type="Proteomes" id="UP000824169"/>
    </source>
</evidence>
<dbReference type="InterPro" id="IPR006145">
    <property type="entry name" value="PsdUridine_synth_RsuA/RluA"/>
</dbReference>
<comment type="catalytic activity">
    <reaction evidence="1 5">
        <text>a uridine in RNA = a pseudouridine in RNA</text>
        <dbReference type="Rhea" id="RHEA:48348"/>
        <dbReference type="Rhea" id="RHEA-COMP:12068"/>
        <dbReference type="Rhea" id="RHEA-COMP:12069"/>
        <dbReference type="ChEBI" id="CHEBI:65314"/>
        <dbReference type="ChEBI" id="CHEBI:65315"/>
    </reaction>
</comment>
<evidence type="ECO:0000256" key="1">
    <source>
        <dbReference type="ARBA" id="ARBA00000073"/>
    </source>
</evidence>
<proteinExistence type="inferred from homology"/>
<accession>A0A9D1P2N8</accession>
<dbReference type="AlphaFoldDB" id="A0A9D1P2N8"/>
<evidence type="ECO:0000256" key="4">
    <source>
        <dbReference type="PIRSR" id="PIRSR606225-1"/>
    </source>
</evidence>
<organism evidence="7 8">
    <name type="scientific">Candidatus Scatomonas pullistercoris</name>
    <dbReference type="NCBI Taxonomy" id="2840920"/>
    <lineage>
        <taxon>Bacteria</taxon>
        <taxon>Bacillati</taxon>
        <taxon>Bacillota</taxon>
        <taxon>Clostridia</taxon>
        <taxon>Lachnospirales</taxon>
        <taxon>Lachnospiraceae</taxon>
        <taxon>Lachnospiraceae incertae sedis</taxon>
        <taxon>Candidatus Scatomonas</taxon>
    </lineage>
</organism>
<feature type="domain" description="Pseudouridine synthase RsuA/RluA-like" evidence="6">
    <location>
        <begin position="90"/>
        <end position="240"/>
    </location>
</feature>
<comment type="caution">
    <text evidence="7">The sequence shown here is derived from an EMBL/GenBank/DDBJ whole genome shotgun (WGS) entry which is preliminary data.</text>
</comment>
<dbReference type="NCBIfam" id="TIGR00005">
    <property type="entry name" value="rluA_subfam"/>
    <property type="match status" value="1"/>
</dbReference>
<dbReference type="EMBL" id="DVOO01000007">
    <property type="protein sequence ID" value="HIV24503.1"/>
    <property type="molecule type" value="Genomic_DNA"/>
</dbReference>
<reference evidence="7" key="1">
    <citation type="submission" date="2020-10" db="EMBL/GenBank/DDBJ databases">
        <authorList>
            <person name="Gilroy R."/>
        </authorList>
    </citation>
    <scope>NUCLEOTIDE SEQUENCE</scope>
    <source>
        <strain evidence="7">CHK188-20938</strain>
    </source>
</reference>
<dbReference type="PROSITE" id="PS01129">
    <property type="entry name" value="PSI_RLU"/>
    <property type="match status" value="1"/>
</dbReference>
<dbReference type="InterPro" id="IPR020103">
    <property type="entry name" value="PsdUridine_synth_cat_dom_sf"/>
</dbReference>
<dbReference type="GO" id="GO:0140098">
    <property type="term" value="F:catalytic activity, acting on RNA"/>
    <property type="evidence" value="ECO:0007669"/>
    <property type="project" value="UniProtKB-ARBA"/>
</dbReference>
<evidence type="ECO:0000256" key="2">
    <source>
        <dbReference type="ARBA" id="ARBA00010876"/>
    </source>
</evidence>
<dbReference type="Gene3D" id="3.30.2350.10">
    <property type="entry name" value="Pseudouridine synthase"/>
    <property type="match status" value="1"/>
</dbReference>
<evidence type="ECO:0000256" key="3">
    <source>
        <dbReference type="ARBA" id="ARBA00023235"/>
    </source>
</evidence>
<reference evidence="7" key="2">
    <citation type="journal article" date="2021" name="PeerJ">
        <title>Extensive microbial diversity within the chicken gut microbiome revealed by metagenomics and culture.</title>
        <authorList>
            <person name="Gilroy R."/>
            <person name="Ravi A."/>
            <person name="Getino M."/>
            <person name="Pursley I."/>
            <person name="Horton D.L."/>
            <person name="Alikhan N.F."/>
            <person name="Baker D."/>
            <person name="Gharbi K."/>
            <person name="Hall N."/>
            <person name="Watson M."/>
            <person name="Adriaenssens E.M."/>
            <person name="Foster-Nyarko E."/>
            <person name="Jarju S."/>
            <person name="Secka A."/>
            <person name="Antonio M."/>
            <person name="Oren A."/>
            <person name="Chaudhuri R.R."/>
            <person name="La Ragione R."/>
            <person name="Hildebrand F."/>
            <person name="Pallen M.J."/>
        </authorList>
    </citation>
    <scope>NUCLEOTIDE SEQUENCE</scope>
    <source>
        <strain evidence="7">CHK188-20938</strain>
    </source>
</reference>
<comment type="similarity">
    <text evidence="2 5">Belongs to the pseudouridine synthase RluA family.</text>
</comment>
<evidence type="ECO:0000256" key="5">
    <source>
        <dbReference type="RuleBase" id="RU362028"/>
    </source>
</evidence>
<dbReference type="InterPro" id="IPR050188">
    <property type="entry name" value="RluA_PseudoU_synthase"/>
</dbReference>
<dbReference type="PANTHER" id="PTHR21600">
    <property type="entry name" value="MITOCHONDRIAL RNA PSEUDOURIDINE SYNTHASE"/>
    <property type="match status" value="1"/>
</dbReference>
<dbReference type="GO" id="GO:0000455">
    <property type="term" value="P:enzyme-directed rRNA pseudouridine synthesis"/>
    <property type="evidence" value="ECO:0007669"/>
    <property type="project" value="TreeGrafter"/>
</dbReference>
<dbReference type="InterPro" id="IPR006225">
    <property type="entry name" value="PsdUridine_synth_RluC/D"/>
</dbReference>
<protein>
    <recommendedName>
        <fullName evidence="5">Pseudouridine synthase</fullName>
        <ecNumber evidence="5">5.4.99.-</ecNumber>
    </recommendedName>
</protein>
<sequence length="301" mass="33132">MERVLHYEIDRSGSGLPIGIFLRRQGYSRHVLTQIKSSGPNILLNGCPVYTNQPLREGDRLTVRIPETEGSGSILPRPVPFSILYEDEDILAVNKPAGTPVHPSPGNYENTLANGLARYFQTKQEPFVFRCVNRLDRDTTGLLLLARHALSAALLSSQMAGRRIHRTYRALALGHLPASGTIDTPIGRKPGSIIERCADPEKGETAVTHFRTLARFPGYSYLELHLETGRTHQIRVHLASIGHPLLGDSLYGPGDSPLIGRQALHSWGLDFVHPITKEAVHFAAPLPSDMQALLGPDFIPL</sequence>
<feature type="active site" evidence="4">
    <location>
        <position position="136"/>
    </location>
</feature>
<keyword evidence="3 5" id="KW-0413">Isomerase</keyword>
<dbReference type="PANTHER" id="PTHR21600:SF44">
    <property type="entry name" value="RIBOSOMAL LARGE SUBUNIT PSEUDOURIDINE SYNTHASE D"/>
    <property type="match status" value="1"/>
</dbReference>
<dbReference type="GO" id="GO:0003723">
    <property type="term" value="F:RNA binding"/>
    <property type="evidence" value="ECO:0007669"/>
    <property type="project" value="InterPro"/>
</dbReference>
<evidence type="ECO:0000313" key="7">
    <source>
        <dbReference type="EMBL" id="HIV24503.1"/>
    </source>
</evidence>
<dbReference type="SUPFAM" id="SSF55120">
    <property type="entry name" value="Pseudouridine synthase"/>
    <property type="match status" value="1"/>
</dbReference>